<dbReference type="Proteomes" id="UP001062846">
    <property type="component" value="Chromosome 4"/>
</dbReference>
<evidence type="ECO:0000313" key="1">
    <source>
        <dbReference type="EMBL" id="KAI8558180.1"/>
    </source>
</evidence>
<accession>A0ACC0NY71</accession>
<name>A0ACC0NY71_RHOML</name>
<dbReference type="EMBL" id="CM046391">
    <property type="protein sequence ID" value="KAI8558180.1"/>
    <property type="molecule type" value="Genomic_DNA"/>
</dbReference>
<reference evidence="1" key="1">
    <citation type="submission" date="2022-02" db="EMBL/GenBank/DDBJ databases">
        <title>Plant Genome Project.</title>
        <authorList>
            <person name="Zhang R.-G."/>
        </authorList>
    </citation>
    <scope>NUCLEOTIDE SEQUENCE</scope>
    <source>
        <strain evidence="1">AT1</strain>
    </source>
</reference>
<organism evidence="1 2">
    <name type="scientific">Rhododendron molle</name>
    <name type="common">Chinese azalea</name>
    <name type="synonym">Azalea mollis</name>
    <dbReference type="NCBI Taxonomy" id="49168"/>
    <lineage>
        <taxon>Eukaryota</taxon>
        <taxon>Viridiplantae</taxon>
        <taxon>Streptophyta</taxon>
        <taxon>Embryophyta</taxon>
        <taxon>Tracheophyta</taxon>
        <taxon>Spermatophyta</taxon>
        <taxon>Magnoliopsida</taxon>
        <taxon>eudicotyledons</taxon>
        <taxon>Gunneridae</taxon>
        <taxon>Pentapetalae</taxon>
        <taxon>asterids</taxon>
        <taxon>Ericales</taxon>
        <taxon>Ericaceae</taxon>
        <taxon>Ericoideae</taxon>
        <taxon>Rhodoreae</taxon>
        <taxon>Rhododendron</taxon>
    </lineage>
</organism>
<comment type="caution">
    <text evidence="1">The sequence shown here is derived from an EMBL/GenBank/DDBJ whole genome shotgun (WGS) entry which is preliminary data.</text>
</comment>
<sequence>MDKGLGGLTMKGWKMRGVNNFCSQIYRVLKFGRYTGDCNKRKVDNNSGRQ</sequence>
<keyword evidence="2" id="KW-1185">Reference proteome</keyword>
<proteinExistence type="predicted"/>
<protein>
    <submittedName>
        <fullName evidence="1">Uncharacterized protein</fullName>
    </submittedName>
</protein>
<gene>
    <name evidence="1" type="ORF">RHMOL_Rhmol04G0069600</name>
</gene>
<evidence type="ECO:0000313" key="2">
    <source>
        <dbReference type="Proteomes" id="UP001062846"/>
    </source>
</evidence>